<feature type="transmembrane region" description="Helical" evidence="5">
    <location>
        <begin position="344"/>
        <end position="373"/>
    </location>
</feature>
<dbReference type="RefSeq" id="WP_127803041.1">
    <property type="nucleotide sequence ID" value="NZ_SACY01000002.1"/>
</dbReference>
<dbReference type="AlphaFoldDB" id="A0A437PU76"/>
<keyword evidence="4 5" id="KW-0472">Membrane</keyword>
<protein>
    <submittedName>
        <fullName evidence="7">SulP family inorganic anion transporter</fullName>
    </submittedName>
</protein>
<comment type="subcellular location">
    <subcellularLocation>
        <location evidence="1">Membrane</location>
        <topology evidence="1">Multi-pass membrane protein</topology>
    </subcellularLocation>
</comment>
<feature type="transmembrane region" description="Helical" evidence="5">
    <location>
        <begin position="117"/>
        <end position="135"/>
    </location>
</feature>
<keyword evidence="2 5" id="KW-0812">Transmembrane</keyword>
<dbReference type="InterPro" id="IPR011547">
    <property type="entry name" value="SLC26A/SulP_dom"/>
</dbReference>
<accession>A0A437PU76</accession>
<reference evidence="7 8" key="1">
    <citation type="submission" date="2019-01" db="EMBL/GenBank/DDBJ databases">
        <authorList>
            <person name="Chen W.-M."/>
        </authorList>
    </citation>
    <scope>NUCLEOTIDE SEQUENCE [LARGE SCALE GENOMIC DNA]</scope>
    <source>
        <strain evidence="7 8">FSY-15</strain>
    </source>
</reference>
<evidence type="ECO:0000313" key="8">
    <source>
        <dbReference type="Proteomes" id="UP000282832"/>
    </source>
</evidence>
<evidence type="ECO:0000256" key="3">
    <source>
        <dbReference type="ARBA" id="ARBA00022989"/>
    </source>
</evidence>
<gene>
    <name evidence="7" type="ORF">EOJ36_05180</name>
</gene>
<evidence type="ECO:0000313" key="7">
    <source>
        <dbReference type="EMBL" id="RVU25812.1"/>
    </source>
</evidence>
<feature type="transmembrane region" description="Helical" evidence="5">
    <location>
        <begin position="394"/>
        <end position="426"/>
    </location>
</feature>
<dbReference type="OrthoDB" id="9769739at2"/>
<feature type="transmembrane region" description="Helical" evidence="5">
    <location>
        <begin position="85"/>
        <end position="105"/>
    </location>
</feature>
<feature type="transmembrane region" description="Helical" evidence="5">
    <location>
        <begin position="197"/>
        <end position="218"/>
    </location>
</feature>
<keyword evidence="8" id="KW-1185">Reference proteome</keyword>
<feature type="transmembrane region" description="Helical" evidence="5">
    <location>
        <begin position="163"/>
        <end position="185"/>
    </location>
</feature>
<sequence>MEKNQYLKSFISTDWKSGIAVFLVALPLCLGIALASGAPLIAGLIAGIVGGTVVAILSGSELSVSGPAAGLTILVFNAIQSLNSYSTFLLAVVLAGLIQIGLSLLKLGKIGSFFPSSVIRGMLVAIGIVIILKQIPHALGDDFDFIGEFEFFQQDGNNTFGEIMAAFSTFKPGAIIISISGLFILSNWTKAAEKLEFLKNIPASLIVVLLGIFANFGFKLLIPDWYLGDSKDHMVNLPNFASFGDFLHVFQFPDFSALNQGGVYKVALTLAIVASLETLLSLEATDSLDPQKRISSADKELLAQGIGNVTSGLIGGIPLTSVIVRSSTNIYAGAKTRMSGILHGILLLISVLFLSSWMNLIPLACLASVLLYTGYKLAHPKEFKKVLSEGWKQWVPFLTTIVVVVFVDLLWGIFIGTSIGLLFVIFTSYESVITVHQKENSFLIRFKKDVTFLHKMTLKTILQKIPENSLVFIDAKQAHFMDHDIQLMLKEYMETANLKNIEIDYQKTHERI</sequence>
<evidence type="ECO:0000256" key="5">
    <source>
        <dbReference type="SAM" id="Phobius"/>
    </source>
</evidence>
<feature type="domain" description="SLC26A/SulP transporter" evidence="6">
    <location>
        <begin position="14"/>
        <end position="386"/>
    </location>
</feature>
<dbReference type="EMBL" id="SACY01000002">
    <property type="protein sequence ID" value="RVU25812.1"/>
    <property type="molecule type" value="Genomic_DNA"/>
</dbReference>
<evidence type="ECO:0000256" key="2">
    <source>
        <dbReference type="ARBA" id="ARBA00022692"/>
    </source>
</evidence>
<evidence type="ECO:0000259" key="6">
    <source>
        <dbReference type="Pfam" id="PF00916"/>
    </source>
</evidence>
<organism evidence="7 8">
    <name type="scientific">Sandaracinomonas limnophila</name>
    <dbReference type="NCBI Taxonomy" id="1862386"/>
    <lineage>
        <taxon>Bacteria</taxon>
        <taxon>Pseudomonadati</taxon>
        <taxon>Bacteroidota</taxon>
        <taxon>Cytophagia</taxon>
        <taxon>Cytophagales</taxon>
        <taxon>Flectobacillaceae</taxon>
        <taxon>Sandaracinomonas</taxon>
    </lineage>
</organism>
<keyword evidence="3 5" id="KW-1133">Transmembrane helix</keyword>
<evidence type="ECO:0000256" key="1">
    <source>
        <dbReference type="ARBA" id="ARBA00004141"/>
    </source>
</evidence>
<dbReference type="Proteomes" id="UP000282832">
    <property type="component" value="Unassembled WGS sequence"/>
</dbReference>
<dbReference type="PANTHER" id="PTHR11814">
    <property type="entry name" value="SULFATE TRANSPORTER"/>
    <property type="match status" value="1"/>
</dbReference>
<dbReference type="Pfam" id="PF00916">
    <property type="entry name" value="Sulfate_transp"/>
    <property type="match status" value="1"/>
</dbReference>
<evidence type="ECO:0000256" key="4">
    <source>
        <dbReference type="ARBA" id="ARBA00023136"/>
    </source>
</evidence>
<name>A0A437PU76_9BACT</name>
<dbReference type="GO" id="GO:0055085">
    <property type="term" value="P:transmembrane transport"/>
    <property type="evidence" value="ECO:0007669"/>
    <property type="project" value="InterPro"/>
</dbReference>
<proteinExistence type="predicted"/>
<feature type="transmembrane region" description="Helical" evidence="5">
    <location>
        <begin position="301"/>
        <end position="324"/>
    </location>
</feature>
<comment type="caution">
    <text evidence="7">The sequence shown here is derived from an EMBL/GenBank/DDBJ whole genome shotgun (WGS) entry which is preliminary data.</text>
</comment>
<dbReference type="InterPro" id="IPR001902">
    <property type="entry name" value="SLC26A/SulP_fam"/>
</dbReference>
<feature type="transmembrane region" description="Helical" evidence="5">
    <location>
        <begin position="20"/>
        <end position="50"/>
    </location>
</feature>
<dbReference type="GO" id="GO:0016020">
    <property type="term" value="C:membrane"/>
    <property type="evidence" value="ECO:0007669"/>
    <property type="project" value="UniProtKB-SubCell"/>
</dbReference>